<dbReference type="AlphaFoldDB" id="A0AAD5IN28"/>
<proteinExistence type="predicted"/>
<organism evidence="1 2">
    <name type="scientific">Acer negundo</name>
    <name type="common">Box elder</name>
    <dbReference type="NCBI Taxonomy" id="4023"/>
    <lineage>
        <taxon>Eukaryota</taxon>
        <taxon>Viridiplantae</taxon>
        <taxon>Streptophyta</taxon>
        <taxon>Embryophyta</taxon>
        <taxon>Tracheophyta</taxon>
        <taxon>Spermatophyta</taxon>
        <taxon>Magnoliopsida</taxon>
        <taxon>eudicotyledons</taxon>
        <taxon>Gunneridae</taxon>
        <taxon>Pentapetalae</taxon>
        <taxon>rosids</taxon>
        <taxon>malvids</taxon>
        <taxon>Sapindales</taxon>
        <taxon>Sapindaceae</taxon>
        <taxon>Hippocastanoideae</taxon>
        <taxon>Acereae</taxon>
        <taxon>Acer</taxon>
    </lineage>
</organism>
<reference evidence="1" key="1">
    <citation type="journal article" date="2022" name="Plant J.">
        <title>Strategies of tolerance reflected in two North American maple genomes.</title>
        <authorList>
            <person name="McEvoy S.L."/>
            <person name="Sezen U.U."/>
            <person name="Trouern-Trend A."/>
            <person name="McMahon S.M."/>
            <person name="Schaberg P.G."/>
            <person name="Yang J."/>
            <person name="Wegrzyn J.L."/>
            <person name="Swenson N.G."/>
        </authorList>
    </citation>
    <scope>NUCLEOTIDE SEQUENCE</scope>
    <source>
        <strain evidence="1">91603</strain>
    </source>
</reference>
<evidence type="ECO:0000313" key="1">
    <source>
        <dbReference type="EMBL" id="KAI9170293.1"/>
    </source>
</evidence>
<reference evidence="1" key="2">
    <citation type="submission" date="2023-02" db="EMBL/GenBank/DDBJ databases">
        <authorList>
            <person name="Swenson N.G."/>
            <person name="Wegrzyn J.L."/>
            <person name="Mcevoy S.L."/>
        </authorList>
    </citation>
    <scope>NUCLEOTIDE SEQUENCE</scope>
    <source>
        <strain evidence="1">91603</strain>
        <tissue evidence="1">Leaf</tissue>
    </source>
</reference>
<keyword evidence="2" id="KW-1185">Reference proteome</keyword>
<comment type="caution">
    <text evidence="1">The sequence shown here is derived from an EMBL/GenBank/DDBJ whole genome shotgun (WGS) entry which is preliminary data.</text>
</comment>
<sequence length="183" mass="20254">MPMGSKLLSVIVGEAPLQQNMMTKFKVVDTPSAYNAILGEVSGDQQAVHNCYAVSTNTVALAKQCPHVASEVNPGTPEQCHYDMEEEEVPNIIIEEQEDEERGLTSGHPADQLEEIPIKAEDLTKVVKVGGGLDPEVKEDLIKLLKEYNDIFAWTHEEIPDIPLSLATYRLAIDETIKPMKQK</sequence>
<evidence type="ECO:0008006" key="3">
    <source>
        <dbReference type="Google" id="ProtNLM"/>
    </source>
</evidence>
<gene>
    <name evidence="1" type="ORF">LWI28_025602</name>
</gene>
<evidence type="ECO:0000313" key="2">
    <source>
        <dbReference type="Proteomes" id="UP001064489"/>
    </source>
</evidence>
<dbReference type="Proteomes" id="UP001064489">
    <property type="component" value="Chromosome 7"/>
</dbReference>
<accession>A0AAD5IN28</accession>
<name>A0AAD5IN28_ACENE</name>
<dbReference type="EMBL" id="JAJSOW010000104">
    <property type="protein sequence ID" value="KAI9170293.1"/>
    <property type="molecule type" value="Genomic_DNA"/>
</dbReference>
<protein>
    <recommendedName>
        <fullName evidence="3">Gag-pol polyprotein</fullName>
    </recommendedName>
</protein>